<evidence type="ECO:0000256" key="2">
    <source>
        <dbReference type="ARBA" id="ARBA00004370"/>
    </source>
</evidence>
<organism evidence="16 17">
    <name type="scientific">Hermanssonia centrifuga</name>
    <dbReference type="NCBI Taxonomy" id="98765"/>
    <lineage>
        <taxon>Eukaryota</taxon>
        <taxon>Fungi</taxon>
        <taxon>Dikarya</taxon>
        <taxon>Basidiomycota</taxon>
        <taxon>Agaricomycotina</taxon>
        <taxon>Agaricomycetes</taxon>
        <taxon>Polyporales</taxon>
        <taxon>Meruliaceae</taxon>
        <taxon>Hermanssonia</taxon>
    </lineage>
</organism>
<keyword evidence="8 15" id="KW-1133">Transmembrane helix</keyword>
<keyword evidence="6 15" id="KW-0812">Transmembrane</keyword>
<evidence type="ECO:0000256" key="3">
    <source>
        <dbReference type="ARBA" id="ARBA00005179"/>
    </source>
</evidence>
<evidence type="ECO:0000256" key="4">
    <source>
        <dbReference type="ARBA" id="ARBA00010617"/>
    </source>
</evidence>
<dbReference type="AlphaFoldDB" id="A0A2R6NPG5"/>
<dbReference type="PANTHER" id="PTHR46300:SF2">
    <property type="entry name" value="CYTOCHROME P450 MONOOXYGENASE ALNH-RELATED"/>
    <property type="match status" value="1"/>
</dbReference>
<protein>
    <recommendedName>
        <fullName evidence="18">Cytochrome P450</fullName>
    </recommendedName>
</protein>
<comment type="caution">
    <text evidence="16">The sequence shown here is derived from an EMBL/GenBank/DDBJ whole genome shotgun (WGS) entry which is preliminary data.</text>
</comment>
<evidence type="ECO:0000256" key="11">
    <source>
        <dbReference type="ARBA" id="ARBA00023033"/>
    </source>
</evidence>
<accession>A0A2R6NPG5</accession>
<name>A0A2R6NPG5_9APHY</name>
<dbReference type="GO" id="GO:0004497">
    <property type="term" value="F:monooxygenase activity"/>
    <property type="evidence" value="ECO:0007669"/>
    <property type="project" value="UniProtKB-KW"/>
</dbReference>
<dbReference type="PRINTS" id="PR00463">
    <property type="entry name" value="EP450I"/>
</dbReference>
<dbReference type="GO" id="GO:0016020">
    <property type="term" value="C:membrane"/>
    <property type="evidence" value="ECO:0007669"/>
    <property type="project" value="UniProtKB-SubCell"/>
</dbReference>
<reference evidence="16 17" key="1">
    <citation type="submission" date="2018-02" db="EMBL/GenBank/DDBJ databases">
        <title>Genome sequence of the basidiomycete white-rot fungus Phlebia centrifuga.</title>
        <authorList>
            <person name="Granchi Z."/>
            <person name="Peng M."/>
            <person name="de Vries R.P."/>
            <person name="Hilden K."/>
            <person name="Makela M.R."/>
            <person name="Grigoriev I."/>
            <person name="Riley R."/>
        </authorList>
    </citation>
    <scope>NUCLEOTIDE SEQUENCE [LARGE SCALE GENOMIC DNA]</scope>
    <source>
        <strain evidence="16 17">FBCC195</strain>
    </source>
</reference>
<evidence type="ECO:0000313" key="16">
    <source>
        <dbReference type="EMBL" id="PSR74371.1"/>
    </source>
</evidence>
<evidence type="ECO:0000256" key="8">
    <source>
        <dbReference type="ARBA" id="ARBA00022989"/>
    </source>
</evidence>
<proteinExistence type="inferred from homology"/>
<comment type="subcellular location">
    <subcellularLocation>
        <location evidence="2">Membrane</location>
    </subcellularLocation>
</comment>
<keyword evidence="10 13" id="KW-0408">Iron</keyword>
<evidence type="ECO:0000313" key="17">
    <source>
        <dbReference type="Proteomes" id="UP000186601"/>
    </source>
</evidence>
<evidence type="ECO:0000256" key="13">
    <source>
        <dbReference type="PIRSR" id="PIRSR602401-1"/>
    </source>
</evidence>
<dbReference type="GO" id="GO:0020037">
    <property type="term" value="F:heme binding"/>
    <property type="evidence" value="ECO:0007669"/>
    <property type="project" value="InterPro"/>
</dbReference>
<evidence type="ECO:0000256" key="5">
    <source>
        <dbReference type="ARBA" id="ARBA00022617"/>
    </source>
</evidence>
<evidence type="ECO:0000256" key="12">
    <source>
        <dbReference type="ARBA" id="ARBA00023136"/>
    </source>
</evidence>
<dbReference type="Gene3D" id="1.10.630.10">
    <property type="entry name" value="Cytochrome P450"/>
    <property type="match status" value="2"/>
</dbReference>
<dbReference type="InterPro" id="IPR001128">
    <property type="entry name" value="Cyt_P450"/>
</dbReference>
<keyword evidence="11 14" id="KW-0503">Monooxygenase</keyword>
<dbReference type="InterPro" id="IPR050364">
    <property type="entry name" value="Cytochrome_P450_fung"/>
</dbReference>
<dbReference type="GO" id="GO:0005506">
    <property type="term" value="F:iron ion binding"/>
    <property type="evidence" value="ECO:0007669"/>
    <property type="project" value="InterPro"/>
</dbReference>
<keyword evidence="5 13" id="KW-0349">Heme</keyword>
<dbReference type="STRING" id="98765.A0A2R6NPG5"/>
<dbReference type="InterPro" id="IPR017972">
    <property type="entry name" value="Cyt_P450_CS"/>
</dbReference>
<feature type="binding site" description="axial binding residue" evidence="13">
    <location>
        <position position="293"/>
    </location>
    <ligand>
        <name>heme</name>
        <dbReference type="ChEBI" id="CHEBI:30413"/>
    </ligand>
    <ligandPart>
        <name>Fe</name>
        <dbReference type="ChEBI" id="CHEBI:18248"/>
    </ligandPart>
</feature>
<keyword evidence="7 13" id="KW-0479">Metal-binding</keyword>
<evidence type="ECO:0000256" key="10">
    <source>
        <dbReference type="ARBA" id="ARBA00023004"/>
    </source>
</evidence>
<comment type="cofactor">
    <cofactor evidence="1 13">
        <name>heme</name>
        <dbReference type="ChEBI" id="CHEBI:30413"/>
    </cofactor>
</comment>
<dbReference type="InterPro" id="IPR002401">
    <property type="entry name" value="Cyt_P450_E_grp-I"/>
</dbReference>
<keyword evidence="9 14" id="KW-0560">Oxidoreductase</keyword>
<evidence type="ECO:0000256" key="15">
    <source>
        <dbReference type="SAM" id="Phobius"/>
    </source>
</evidence>
<evidence type="ECO:0000256" key="6">
    <source>
        <dbReference type="ARBA" id="ARBA00022692"/>
    </source>
</evidence>
<keyword evidence="17" id="KW-1185">Reference proteome</keyword>
<dbReference type="PANTHER" id="PTHR46300">
    <property type="entry name" value="P450, PUTATIVE (EUROFUNG)-RELATED-RELATED"/>
    <property type="match status" value="1"/>
</dbReference>
<comment type="pathway">
    <text evidence="3">Secondary metabolite biosynthesis.</text>
</comment>
<dbReference type="InterPro" id="IPR036396">
    <property type="entry name" value="Cyt_P450_sf"/>
</dbReference>
<feature type="transmembrane region" description="Helical" evidence="15">
    <location>
        <begin position="296"/>
        <end position="314"/>
    </location>
</feature>
<dbReference type="EMBL" id="MLYV02000990">
    <property type="protein sequence ID" value="PSR74371.1"/>
    <property type="molecule type" value="Genomic_DNA"/>
</dbReference>
<evidence type="ECO:0000256" key="9">
    <source>
        <dbReference type="ARBA" id="ARBA00023002"/>
    </source>
</evidence>
<sequence>MAGELVGWNRGLGYSPGPHSPRFREFRRLFQHSIGPRKAQETALLSMQERSTTKLLGRLLQSPDDFMTHVRQSPGELILRLAYGYKVATEQKEDPLVKIAEEAMQGFSRASEPGAFLVDTIPQLKYLPEWFPGAGFKTTARRMRKDLERLYNVPYEFVKDQMVRRTIRLFHDPFIERGHQSLGKADDSFVSSYLLEKGTPSPGEEELIKAAAASLYSGLAHRLTQGDVYRGYYFPKGTIVWANIWSMLHDEKVYPEPSQFRPERYLDSRGALRTLDRMEDPAVIGFGFGRRICPGMFLALNSVFIAVAMILYVFDISKTQDENGQEIVPEVEYDGFISLVQTYQRLGWAALK</sequence>
<keyword evidence="12 15" id="KW-0472">Membrane</keyword>
<dbReference type="GO" id="GO:0016705">
    <property type="term" value="F:oxidoreductase activity, acting on paired donors, with incorporation or reduction of molecular oxygen"/>
    <property type="evidence" value="ECO:0007669"/>
    <property type="project" value="InterPro"/>
</dbReference>
<dbReference type="Pfam" id="PF00067">
    <property type="entry name" value="p450"/>
    <property type="match status" value="1"/>
</dbReference>
<evidence type="ECO:0008006" key="18">
    <source>
        <dbReference type="Google" id="ProtNLM"/>
    </source>
</evidence>
<comment type="similarity">
    <text evidence="4 14">Belongs to the cytochrome P450 family.</text>
</comment>
<evidence type="ECO:0000256" key="7">
    <source>
        <dbReference type="ARBA" id="ARBA00022723"/>
    </source>
</evidence>
<dbReference type="OrthoDB" id="2789670at2759"/>
<evidence type="ECO:0000256" key="1">
    <source>
        <dbReference type="ARBA" id="ARBA00001971"/>
    </source>
</evidence>
<dbReference type="Proteomes" id="UP000186601">
    <property type="component" value="Unassembled WGS sequence"/>
</dbReference>
<dbReference type="PROSITE" id="PS00086">
    <property type="entry name" value="CYTOCHROME_P450"/>
    <property type="match status" value="1"/>
</dbReference>
<dbReference type="SUPFAM" id="SSF48264">
    <property type="entry name" value="Cytochrome P450"/>
    <property type="match status" value="1"/>
</dbReference>
<gene>
    <name evidence="16" type="ORF">PHLCEN_2v9879</name>
</gene>
<evidence type="ECO:0000256" key="14">
    <source>
        <dbReference type="RuleBase" id="RU000461"/>
    </source>
</evidence>